<dbReference type="AlphaFoldDB" id="A0A448ZSH1"/>
<keyword evidence="2" id="KW-1185">Reference proteome</keyword>
<dbReference type="EMBL" id="CAACVS010000679">
    <property type="protein sequence ID" value="VEU44988.1"/>
    <property type="molecule type" value="Genomic_DNA"/>
</dbReference>
<dbReference type="GO" id="GO:0032580">
    <property type="term" value="C:Golgi cisterna membrane"/>
    <property type="evidence" value="ECO:0007669"/>
    <property type="project" value="InterPro"/>
</dbReference>
<reference evidence="1 2" key="1">
    <citation type="submission" date="2019-01" db="EMBL/GenBank/DDBJ databases">
        <authorList>
            <person name="Ferrante I. M."/>
        </authorList>
    </citation>
    <scope>NUCLEOTIDE SEQUENCE [LARGE SCALE GENOMIC DNA]</scope>
    <source>
        <strain evidence="1 2">B856</strain>
    </source>
</reference>
<name>A0A448ZSH1_9STRA</name>
<organism evidence="1 2">
    <name type="scientific">Pseudo-nitzschia multistriata</name>
    <dbReference type="NCBI Taxonomy" id="183589"/>
    <lineage>
        <taxon>Eukaryota</taxon>
        <taxon>Sar</taxon>
        <taxon>Stramenopiles</taxon>
        <taxon>Ochrophyta</taxon>
        <taxon>Bacillariophyta</taxon>
        <taxon>Bacillariophyceae</taxon>
        <taxon>Bacillariophycidae</taxon>
        <taxon>Bacillariales</taxon>
        <taxon>Bacillariaceae</taxon>
        <taxon>Pseudo-nitzschia</taxon>
    </lineage>
</organism>
<dbReference type="OrthoDB" id="431432at2759"/>
<gene>
    <name evidence="1" type="ORF">PSNMU_V1.4_AUG-EV-PASAV3_0121630</name>
</gene>
<protein>
    <submittedName>
        <fullName evidence="1">Uncharacterized protein</fullName>
    </submittedName>
</protein>
<accession>A0A448ZSH1</accession>
<dbReference type="Pfam" id="PF05679">
    <property type="entry name" value="CHGN"/>
    <property type="match status" value="1"/>
</dbReference>
<dbReference type="InterPro" id="IPR008428">
    <property type="entry name" value="Chond_GalNAc"/>
</dbReference>
<evidence type="ECO:0000313" key="1">
    <source>
        <dbReference type="EMBL" id="VEU44988.1"/>
    </source>
</evidence>
<proteinExistence type="predicted"/>
<dbReference type="GO" id="GO:0008376">
    <property type="term" value="F:acetylgalactosaminyltransferase activity"/>
    <property type="evidence" value="ECO:0007669"/>
    <property type="project" value="InterPro"/>
</dbReference>
<dbReference type="Proteomes" id="UP000291116">
    <property type="component" value="Unassembled WGS sequence"/>
</dbReference>
<evidence type="ECO:0000313" key="2">
    <source>
        <dbReference type="Proteomes" id="UP000291116"/>
    </source>
</evidence>
<sequence>MYQQLDIAVPISGEDDKLRRFAAKLGASIKKFRSGLFGAKITIRLLITRFPFETPAVGTRGLEKFRKHLAKAAGLLDVADDVVFVPVKGVSQFSRAKAVNALHRKAYHEDNSALAVIDVDLSIESKFLRNALTYTFPGASAYFPIMFSAYDPKSVELRDRMHRVSQ</sequence>